<feature type="domain" description="Phospholipid/glycerol acyltransferase" evidence="4">
    <location>
        <begin position="63"/>
        <end position="182"/>
    </location>
</feature>
<name>A0AAN0M0Y7_9RHOB</name>
<proteinExistence type="predicted"/>
<organism evidence="5 6">
    <name type="scientific">Yoonia algicola</name>
    <dbReference type="NCBI Taxonomy" id="3137368"/>
    <lineage>
        <taxon>Bacteria</taxon>
        <taxon>Pseudomonadati</taxon>
        <taxon>Pseudomonadota</taxon>
        <taxon>Alphaproteobacteria</taxon>
        <taxon>Rhodobacterales</taxon>
        <taxon>Paracoccaceae</taxon>
        <taxon>Yoonia</taxon>
    </lineage>
</organism>
<protein>
    <submittedName>
        <fullName evidence="5">Lysophospholipid acyltransferase family protein</fullName>
    </submittedName>
</protein>
<gene>
    <name evidence="5" type="ORF">AABB28_12390</name>
</gene>
<keyword evidence="2" id="KW-0808">Transferase</keyword>
<dbReference type="GO" id="GO:0003841">
    <property type="term" value="F:1-acylglycerol-3-phosphate O-acyltransferase activity"/>
    <property type="evidence" value="ECO:0007669"/>
    <property type="project" value="TreeGrafter"/>
</dbReference>
<dbReference type="KEGG" id="yag:AABB28_12390"/>
<dbReference type="Pfam" id="PF01553">
    <property type="entry name" value="Acyltransferase"/>
    <property type="match status" value="1"/>
</dbReference>
<evidence type="ECO:0000256" key="1">
    <source>
        <dbReference type="ARBA" id="ARBA00005189"/>
    </source>
</evidence>
<sequence length="246" mass="26223">MGALEEVIRGGSASALWISSLPLTSLRIALTSESPDAARELIAAHSRRFLDICQIKVNVSGAPPEAGVGCVVCHNEASFVDVAAYLSVMWPYVDRAAGADLYAVCPFMRTATRKAAIELVPRGNRSGTERLIEKAVKAVESGERMGWGGEGRISGQDGVARFKVGASLVAIRSQAPIIPLMIYGGHRLLPLGSIRARPGEIHIHFGTPILTKGLDDTDARELADKTQAATAEMYAQFREQCGHAGT</sequence>
<dbReference type="Proteomes" id="UP001451782">
    <property type="component" value="Chromosome"/>
</dbReference>
<dbReference type="RefSeq" id="WP_342069083.1">
    <property type="nucleotide sequence ID" value="NZ_CP151762.1"/>
</dbReference>
<dbReference type="SUPFAM" id="SSF69593">
    <property type="entry name" value="Glycerol-3-phosphate (1)-acyltransferase"/>
    <property type="match status" value="1"/>
</dbReference>
<evidence type="ECO:0000256" key="2">
    <source>
        <dbReference type="ARBA" id="ARBA00022679"/>
    </source>
</evidence>
<evidence type="ECO:0000313" key="6">
    <source>
        <dbReference type="Proteomes" id="UP001451782"/>
    </source>
</evidence>
<keyword evidence="3 5" id="KW-0012">Acyltransferase</keyword>
<keyword evidence="6" id="KW-1185">Reference proteome</keyword>
<evidence type="ECO:0000256" key="3">
    <source>
        <dbReference type="ARBA" id="ARBA00023315"/>
    </source>
</evidence>
<dbReference type="AlphaFoldDB" id="A0AAN0M0Y7"/>
<dbReference type="InterPro" id="IPR002123">
    <property type="entry name" value="Plipid/glycerol_acylTrfase"/>
</dbReference>
<comment type="pathway">
    <text evidence="1">Lipid metabolism.</text>
</comment>
<dbReference type="EMBL" id="CP151762">
    <property type="protein sequence ID" value="WZU62680.1"/>
    <property type="molecule type" value="Genomic_DNA"/>
</dbReference>
<reference evidence="5 6" key="1">
    <citation type="submission" date="2024-04" db="EMBL/GenBank/DDBJ databases">
        <title>Phylogenomic analyses of a clade within the roseobacter group suggest taxonomic reassignments of species of the genera Aestuariivita, Citreicella, Loktanella, Nautella, Pelagibaca, Ruegeria, Thalassobius, Thiobacimonas and Tropicibacter, and the proposal o.</title>
        <authorList>
            <person name="Jeon C.O."/>
        </authorList>
    </citation>
    <scope>NUCLEOTIDE SEQUENCE [LARGE SCALE GENOMIC DNA]</scope>
    <source>
        <strain evidence="5 6">G8-12</strain>
    </source>
</reference>
<dbReference type="PANTHER" id="PTHR10434:SF66">
    <property type="entry name" value="PHOSPHOLIPID_GLYCEROL ACYLTRANSFERASE DOMAIN-CONTAINING PROTEIN"/>
    <property type="match status" value="1"/>
</dbReference>
<evidence type="ECO:0000259" key="4">
    <source>
        <dbReference type="Pfam" id="PF01553"/>
    </source>
</evidence>
<dbReference type="CDD" id="cd07989">
    <property type="entry name" value="LPLAT_AGPAT-like"/>
    <property type="match status" value="1"/>
</dbReference>
<evidence type="ECO:0000313" key="5">
    <source>
        <dbReference type="EMBL" id="WZU62680.1"/>
    </source>
</evidence>
<accession>A0AAN0M0Y7</accession>
<dbReference type="GO" id="GO:0006654">
    <property type="term" value="P:phosphatidic acid biosynthetic process"/>
    <property type="evidence" value="ECO:0007669"/>
    <property type="project" value="TreeGrafter"/>
</dbReference>
<dbReference type="PANTHER" id="PTHR10434">
    <property type="entry name" value="1-ACYL-SN-GLYCEROL-3-PHOSPHATE ACYLTRANSFERASE"/>
    <property type="match status" value="1"/>
</dbReference>